<proteinExistence type="inferred from homology"/>
<dbReference type="InterPro" id="IPR006140">
    <property type="entry name" value="D-isomer_DH_NAD-bd"/>
</dbReference>
<evidence type="ECO:0000256" key="4">
    <source>
        <dbReference type="RuleBase" id="RU003719"/>
    </source>
</evidence>
<protein>
    <submittedName>
        <fullName evidence="7">D-2-hydroxyacid dehydrogenase</fullName>
    </submittedName>
</protein>
<dbReference type="RefSeq" id="WP_301138890.1">
    <property type="nucleotide sequence ID" value="NZ_JAUHTQ010000010.1"/>
</dbReference>
<evidence type="ECO:0000313" key="7">
    <source>
        <dbReference type="EMBL" id="MDN4494588.1"/>
    </source>
</evidence>
<comment type="similarity">
    <text evidence="1 4">Belongs to the D-isomer specific 2-hydroxyacid dehydrogenase family.</text>
</comment>
<dbReference type="InterPro" id="IPR029752">
    <property type="entry name" value="D-isomer_DH_CS1"/>
</dbReference>
<accession>A0ABT8GT57</accession>
<dbReference type="SUPFAM" id="SSF52283">
    <property type="entry name" value="Formate/glycerate dehydrogenase catalytic domain-like"/>
    <property type="match status" value="1"/>
</dbReference>
<evidence type="ECO:0000256" key="3">
    <source>
        <dbReference type="ARBA" id="ARBA00023027"/>
    </source>
</evidence>
<evidence type="ECO:0000259" key="5">
    <source>
        <dbReference type="Pfam" id="PF00389"/>
    </source>
</evidence>
<dbReference type="PANTHER" id="PTHR43333:SF1">
    <property type="entry name" value="D-ISOMER SPECIFIC 2-HYDROXYACID DEHYDROGENASE NAD-BINDING DOMAIN-CONTAINING PROTEIN"/>
    <property type="match status" value="1"/>
</dbReference>
<feature type="domain" description="D-isomer specific 2-hydroxyacid dehydrogenase NAD-binding" evidence="6">
    <location>
        <begin position="119"/>
        <end position="296"/>
    </location>
</feature>
<organism evidence="7 8">
    <name type="scientific">Ureibacillus aquaedulcis</name>
    <dbReference type="NCBI Taxonomy" id="3058421"/>
    <lineage>
        <taxon>Bacteria</taxon>
        <taxon>Bacillati</taxon>
        <taxon>Bacillota</taxon>
        <taxon>Bacilli</taxon>
        <taxon>Bacillales</taxon>
        <taxon>Caryophanaceae</taxon>
        <taxon>Ureibacillus</taxon>
    </lineage>
</organism>
<dbReference type="EMBL" id="JAUHTQ010000010">
    <property type="protein sequence ID" value="MDN4494588.1"/>
    <property type="molecule type" value="Genomic_DNA"/>
</dbReference>
<keyword evidence="2 4" id="KW-0560">Oxidoreductase</keyword>
<dbReference type="Gene3D" id="3.40.50.720">
    <property type="entry name" value="NAD(P)-binding Rossmann-like Domain"/>
    <property type="match status" value="2"/>
</dbReference>
<keyword evidence="3" id="KW-0520">NAD</keyword>
<dbReference type="Pfam" id="PF00389">
    <property type="entry name" value="2-Hacid_dh"/>
    <property type="match status" value="1"/>
</dbReference>
<dbReference type="SUPFAM" id="SSF51735">
    <property type="entry name" value="NAD(P)-binding Rossmann-fold domains"/>
    <property type="match status" value="1"/>
</dbReference>
<name>A0ABT8GT57_9BACL</name>
<feature type="domain" description="D-isomer specific 2-hydroxyacid dehydrogenase catalytic" evidence="5">
    <location>
        <begin position="48"/>
        <end position="327"/>
    </location>
</feature>
<evidence type="ECO:0000259" key="6">
    <source>
        <dbReference type="Pfam" id="PF02826"/>
    </source>
</evidence>
<dbReference type="InterPro" id="IPR036291">
    <property type="entry name" value="NAD(P)-bd_dom_sf"/>
</dbReference>
<evidence type="ECO:0000256" key="2">
    <source>
        <dbReference type="ARBA" id="ARBA00023002"/>
    </source>
</evidence>
<dbReference type="Proteomes" id="UP001172743">
    <property type="component" value="Unassembled WGS sequence"/>
</dbReference>
<reference evidence="7" key="1">
    <citation type="submission" date="2023-07" db="EMBL/GenBank/DDBJ databases">
        <title>Ureibacillus sp. isolated from freshwater well.</title>
        <authorList>
            <person name="Kirdat K."/>
            <person name="Bhatt A."/>
            <person name="Teware R."/>
            <person name="Bhavsar Y."/>
            <person name="Yadav A."/>
        </authorList>
    </citation>
    <scope>NUCLEOTIDE SEQUENCE</scope>
    <source>
        <strain evidence="7">BA0131</strain>
    </source>
</reference>
<dbReference type="CDD" id="cd05300">
    <property type="entry name" value="2-Hacid_dh_1"/>
    <property type="match status" value="1"/>
</dbReference>
<dbReference type="PANTHER" id="PTHR43333">
    <property type="entry name" value="2-HACID_DH_C DOMAIN-CONTAINING PROTEIN"/>
    <property type="match status" value="1"/>
</dbReference>
<dbReference type="InterPro" id="IPR006139">
    <property type="entry name" value="D-isomer_2_OHA_DH_cat_dom"/>
</dbReference>
<keyword evidence="8" id="KW-1185">Reference proteome</keyword>
<evidence type="ECO:0000313" key="8">
    <source>
        <dbReference type="Proteomes" id="UP001172743"/>
    </source>
</evidence>
<gene>
    <name evidence="7" type="ORF">QYB95_13630</name>
</gene>
<evidence type="ECO:0000256" key="1">
    <source>
        <dbReference type="ARBA" id="ARBA00005854"/>
    </source>
</evidence>
<sequence length="333" mass="37229">MSSQTANAVRTPFIYIRRDLPEIYIEEMKKLGAKVAVEPWEWNKEEPTPKIDLTNCDVLLTLGMRDDLSVLKYAPNVKWVHSFSVGIEAMIKSNFQNNSDIIVTNSKGCTAIPIAEHTLAMILAFSRGLQTMINNKKDCSWETIPTIDLALATVGIIGYGQIGLAIAERCKALGMRVIGCKRNPDKKLEEHDDADEIVGMGELDSVLAQSDFVVLSLPSTKETKYLFDKEKLKKMKKGSYLINVGRGDAIIESDLVEVLNEGLLAGASLDVFEVEPLPVNHPFWTMDNVIVSPHNAYFSSQHMEHNMELFMTNLKNYMEGNSLINVVDKQLGY</sequence>
<comment type="caution">
    <text evidence="7">The sequence shown here is derived from an EMBL/GenBank/DDBJ whole genome shotgun (WGS) entry which is preliminary data.</text>
</comment>
<dbReference type="Pfam" id="PF02826">
    <property type="entry name" value="2-Hacid_dh_C"/>
    <property type="match status" value="1"/>
</dbReference>
<dbReference type="PROSITE" id="PS00065">
    <property type="entry name" value="D_2_HYDROXYACID_DH_1"/>
    <property type="match status" value="1"/>
</dbReference>